<feature type="transmembrane region" description="Helical" evidence="8">
    <location>
        <begin position="296"/>
        <end position="316"/>
    </location>
</feature>
<dbReference type="InterPro" id="IPR001958">
    <property type="entry name" value="Tet-R_TetA/multi-R_MdtG-like"/>
</dbReference>
<dbReference type="SUPFAM" id="SSF103473">
    <property type="entry name" value="MFS general substrate transporter"/>
    <property type="match status" value="1"/>
</dbReference>
<feature type="transmembrane region" description="Helical" evidence="8">
    <location>
        <begin position="268"/>
        <end position="289"/>
    </location>
</feature>
<evidence type="ECO:0000313" key="11">
    <source>
        <dbReference type="Proteomes" id="UP000662888"/>
    </source>
</evidence>
<dbReference type="PANTHER" id="PTHR23504">
    <property type="entry name" value="MAJOR FACILITATOR SUPERFAMILY DOMAIN-CONTAINING PROTEIN 10"/>
    <property type="match status" value="1"/>
</dbReference>
<keyword evidence="4" id="KW-0813">Transport</keyword>
<comment type="similarity">
    <text evidence="3">Belongs to the major facilitator superfamily. TCR/Tet family.</text>
</comment>
<dbReference type="InterPro" id="IPR020846">
    <property type="entry name" value="MFS_dom"/>
</dbReference>
<dbReference type="RefSeq" id="WP_206087755.1">
    <property type="nucleotide sequence ID" value="NZ_CP065053.1"/>
</dbReference>
<dbReference type="PROSITE" id="PS00216">
    <property type="entry name" value="SUGAR_TRANSPORT_1"/>
    <property type="match status" value="1"/>
</dbReference>
<name>A0AA48WBB8_9BURK</name>
<evidence type="ECO:0000256" key="5">
    <source>
        <dbReference type="ARBA" id="ARBA00022692"/>
    </source>
</evidence>
<dbReference type="PROSITE" id="PS50850">
    <property type="entry name" value="MFS"/>
    <property type="match status" value="1"/>
</dbReference>
<keyword evidence="11" id="KW-1185">Reference proteome</keyword>
<dbReference type="InterPro" id="IPR036259">
    <property type="entry name" value="MFS_trans_sf"/>
</dbReference>
<feature type="transmembrane region" description="Helical" evidence="8">
    <location>
        <begin position="60"/>
        <end position="81"/>
    </location>
</feature>
<feature type="transmembrane region" description="Helical" evidence="8">
    <location>
        <begin position="179"/>
        <end position="199"/>
    </location>
</feature>
<dbReference type="PANTHER" id="PTHR23504:SF15">
    <property type="entry name" value="MAJOR FACILITATOR SUPERFAMILY (MFS) PROFILE DOMAIN-CONTAINING PROTEIN"/>
    <property type="match status" value="1"/>
</dbReference>
<proteinExistence type="inferred from homology"/>
<dbReference type="InterPro" id="IPR005829">
    <property type="entry name" value="Sugar_transporter_CS"/>
</dbReference>
<evidence type="ECO:0000256" key="6">
    <source>
        <dbReference type="ARBA" id="ARBA00022989"/>
    </source>
</evidence>
<feature type="transmembrane region" description="Helical" evidence="8">
    <location>
        <begin position="364"/>
        <end position="385"/>
    </location>
</feature>
<feature type="transmembrane region" description="Helical" evidence="8">
    <location>
        <begin position="322"/>
        <end position="343"/>
    </location>
</feature>
<evidence type="ECO:0000256" key="4">
    <source>
        <dbReference type="ARBA" id="ARBA00022448"/>
    </source>
</evidence>
<sequence>MSSKPVITPAEAAAPAAPASPGNLNFVLVAVFIDMLGIGLIIPVMPALVGKFVGGRDEQAFWFGVLAMVFGLMQFVFMPMLGAISDRVGRRPVMLYSMAGMCLNFLATAWAPSLAFLFIGRVIGGMSSASMSVASAYASDISTHETRAKSFGKVGAAFGLGFICGPALGGALGEINLQLPFFVAAALCAANFVYGYIAVPESLPLARRSAFSITRINPFASLLKLVRRTDIRAVVIVFALSTFAQMMLQSTWVLYTTFRFNWTPGDNGTALFCVGLSAAVVQAGLLGMLMKRFGEVRLSLIGLVSGCITFVLYGLATKGWMMYVFILCNLLSFTTAPALQSIISRGSDSHSQGELMGSLQSISSLGVIFMPLLGTAILGLASHLPPDDWRIGSTFFLCAAMQAVAIGVAVFYFKAHRMRT</sequence>
<feature type="transmembrane region" description="Helical" evidence="8">
    <location>
        <begin position="151"/>
        <end position="173"/>
    </location>
</feature>
<evidence type="ECO:0000256" key="3">
    <source>
        <dbReference type="ARBA" id="ARBA00007520"/>
    </source>
</evidence>
<dbReference type="EMBL" id="CP065053">
    <property type="protein sequence ID" value="QPI48115.1"/>
    <property type="molecule type" value="Genomic_DNA"/>
</dbReference>
<keyword evidence="5 8" id="KW-0812">Transmembrane</keyword>
<dbReference type="Pfam" id="PF07690">
    <property type="entry name" value="MFS_1"/>
    <property type="match status" value="1"/>
</dbReference>
<evidence type="ECO:0000256" key="2">
    <source>
        <dbReference type="ARBA" id="ARBA00004141"/>
    </source>
</evidence>
<evidence type="ECO:0000313" key="10">
    <source>
        <dbReference type="EMBL" id="QPI48115.1"/>
    </source>
</evidence>
<comment type="function">
    <text evidence="1">Resistance to tetracycline by an active tetracycline efflux. This is an energy-dependent process that decreases the accumulation of the antibiotic in whole cells. This protein functions as a metal-tetracycline/H(+) antiporter.</text>
</comment>
<keyword evidence="7 8" id="KW-0472">Membrane</keyword>
<evidence type="ECO:0000256" key="1">
    <source>
        <dbReference type="ARBA" id="ARBA00003279"/>
    </source>
</evidence>
<dbReference type="Proteomes" id="UP000662888">
    <property type="component" value="Chromosome"/>
</dbReference>
<feature type="domain" description="Major facilitator superfamily (MFS) profile" evidence="9">
    <location>
        <begin position="23"/>
        <end position="417"/>
    </location>
</feature>
<feature type="transmembrane region" description="Helical" evidence="8">
    <location>
        <begin position="391"/>
        <end position="413"/>
    </location>
</feature>
<evidence type="ECO:0000256" key="8">
    <source>
        <dbReference type="SAM" id="Phobius"/>
    </source>
</evidence>
<evidence type="ECO:0000256" key="7">
    <source>
        <dbReference type="ARBA" id="ARBA00023136"/>
    </source>
</evidence>
<evidence type="ECO:0000259" key="9">
    <source>
        <dbReference type="PROSITE" id="PS50850"/>
    </source>
</evidence>
<feature type="transmembrane region" description="Helical" evidence="8">
    <location>
        <begin position="231"/>
        <end position="248"/>
    </location>
</feature>
<feature type="transmembrane region" description="Helical" evidence="8">
    <location>
        <begin position="26"/>
        <end position="48"/>
    </location>
</feature>
<protein>
    <submittedName>
        <fullName evidence="10">MFS transporter</fullName>
    </submittedName>
</protein>
<keyword evidence="6 8" id="KW-1133">Transmembrane helix</keyword>
<dbReference type="Gene3D" id="1.20.1250.20">
    <property type="entry name" value="MFS general substrate transporter like domains"/>
    <property type="match status" value="1"/>
</dbReference>
<organism evidence="10 11">
    <name type="scientific">Massilia antarctica</name>
    <dbReference type="NCBI Taxonomy" id="2765360"/>
    <lineage>
        <taxon>Bacteria</taxon>
        <taxon>Pseudomonadati</taxon>
        <taxon>Pseudomonadota</taxon>
        <taxon>Betaproteobacteria</taxon>
        <taxon>Burkholderiales</taxon>
        <taxon>Oxalobacteraceae</taxon>
        <taxon>Telluria group</taxon>
        <taxon>Massilia</taxon>
    </lineage>
</organism>
<accession>A0AA48WBB8</accession>
<gene>
    <name evidence="10" type="ORF">IV454_21515</name>
</gene>
<dbReference type="InterPro" id="IPR011701">
    <property type="entry name" value="MFS"/>
</dbReference>
<comment type="subcellular location">
    <subcellularLocation>
        <location evidence="2">Membrane</location>
        <topology evidence="2">Multi-pass membrane protein</topology>
    </subcellularLocation>
</comment>
<feature type="transmembrane region" description="Helical" evidence="8">
    <location>
        <begin position="93"/>
        <end position="112"/>
    </location>
</feature>
<reference evidence="10 11" key="1">
    <citation type="submission" date="2020-11" db="EMBL/GenBank/DDBJ databases">
        <authorList>
            <person name="Sun Q."/>
        </authorList>
    </citation>
    <scope>NUCLEOTIDE SEQUENCE [LARGE SCALE GENOMIC DNA]</scope>
    <source>
        <strain evidence="10 11">P8398</strain>
    </source>
</reference>
<dbReference type="PRINTS" id="PR01035">
    <property type="entry name" value="TCRTETA"/>
</dbReference>